<evidence type="ECO:0000313" key="2">
    <source>
        <dbReference type="Proteomes" id="UP000505077"/>
    </source>
</evidence>
<organism evidence="1 2">
    <name type="scientific">Candidatus Desulfovibrio kirbyi</name>
    <dbReference type="NCBI Taxonomy" id="2696086"/>
    <lineage>
        <taxon>Bacteria</taxon>
        <taxon>Pseudomonadati</taxon>
        <taxon>Thermodesulfobacteriota</taxon>
        <taxon>Desulfovibrionia</taxon>
        <taxon>Desulfovibrionales</taxon>
        <taxon>Desulfovibrionaceae</taxon>
        <taxon>Desulfovibrio</taxon>
    </lineage>
</organism>
<dbReference type="SUPFAM" id="SSF143100">
    <property type="entry name" value="TTHA1013/TTHA0281-like"/>
    <property type="match status" value="1"/>
</dbReference>
<accession>A0A6L2R750</accession>
<dbReference type="Proteomes" id="UP000505077">
    <property type="component" value="Unassembled WGS sequence"/>
</dbReference>
<dbReference type="Pfam" id="PF05534">
    <property type="entry name" value="HicB"/>
    <property type="match status" value="1"/>
</dbReference>
<name>A0A6L2R750_9BACT</name>
<proteinExistence type="predicted"/>
<protein>
    <submittedName>
        <fullName evidence="1">Type II toxin-antitoxin system HicB family antitoxin</fullName>
    </submittedName>
</protein>
<comment type="caution">
    <text evidence="1">The sequence shown here is derived from an EMBL/GenBank/DDBJ whole genome shotgun (WGS) entry which is preliminary data.</text>
</comment>
<dbReference type="Gene3D" id="1.10.1220.10">
    <property type="entry name" value="Met repressor-like"/>
    <property type="match status" value="1"/>
</dbReference>
<dbReference type="InterPro" id="IPR008651">
    <property type="entry name" value="Uncharacterised_HicB"/>
</dbReference>
<dbReference type="InterPro" id="IPR035069">
    <property type="entry name" value="TTHA1013/TTHA0281-like"/>
</dbReference>
<dbReference type="SUPFAM" id="SSF47598">
    <property type="entry name" value="Ribbon-helix-helix"/>
    <property type="match status" value="1"/>
</dbReference>
<dbReference type="EMBL" id="BLLL01000013">
    <property type="protein sequence ID" value="GFH63370.1"/>
    <property type="molecule type" value="Genomic_DNA"/>
</dbReference>
<dbReference type="InterPro" id="IPR010985">
    <property type="entry name" value="Ribbon_hlx_hlx"/>
</dbReference>
<dbReference type="GO" id="GO:0006355">
    <property type="term" value="P:regulation of DNA-templated transcription"/>
    <property type="evidence" value="ECO:0007669"/>
    <property type="project" value="InterPro"/>
</dbReference>
<sequence length="114" mass="13072">MNILTYKGYQGRVEYDEEADIFHGQILNLTDVVTFQGRSIDELKQALADSVEDYFDLCMEVGKQPQKPFSGRFNVRVTPELHQKTVQRAAVEGISLNNWIVRTLEKAITEEQHA</sequence>
<dbReference type="AlphaFoldDB" id="A0A6L2R750"/>
<reference evidence="1 2" key="1">
    <citation type="journal article" date="2020" name="ISME J.">
        <title>Parallel Reductive Genome Evolution in Desulfovibrio Ectosymbionts Independently Acquired by Trichonympha Protists in the Termite Gut.</title>
        <authorList>
            <person name="Takeuchi M."/>
            <person name="Kuwahara H."/>
            <person name="Murakami T."/>
            <person name="Takahashi K."/>
            <person name="Kajitani R."/>
            <person name="Toyoda A."/>
            <person name="Itoh T."/>
            <person name="Ohkuma M."/>
            <person name="Hongoh Y."/>
        </authorList>
    </citation>
    <scope>NUCLEOTIDE SEQUENCE [LARGE SCALE GENOMIC DNA]</scope>
    <source>
        <strain evidence="1">ZnDsv-02</strain>
    </source>
</reference>
<evidence type="ECO:0000313" key="1">
    <source>
        <dbReference type="EMBL" id="GFH63370.1"/>
    </source>
</evidence>
<dbReference type="InterPro" id="IPR013321">
    <property type="entry name" value="Arc_rbn_hlx_hlx"/>
</dbReference>
<gene>
    <name evidence="1" type="ORF">ZNDK_1141</name>
</gene>